<dbReference type="Pfam" id="PF08562">
    <property type="entry name" value="Crisp"/>
    <property type="match status" value="1"/>
</dbReference>
<keyword evidence="4" id="KW-0732">Signal</keyword>
<feature type="domain" description="ShKT" evidence="5">
    <location>
        <begin position="199"/>
        <end position="232"/>
    </location>
</feature>
<reference evidence="6" key="1">
    <citation type="journal article" date="2023" name="Science">
        <title>Genome structures resolve the early diversification of teleost fishes.</title>
        <authorList>
            <person name="Parey E."/>
            <person name="Louis A."/>
            <person name="Montfort J."/>
            <person name="Bouchez O."/>
            <person name="Roques C."/>
            <person name="Iampietro C."/>
            <person name="Lluch J."/>
            <person name="Castinel A."/>
            <person name="Donnadieu C."/>
            <person name="Desvignes T."/>
            <person name="Floi Bucao C."/>
            <person name="Jouanno E."/>
            <person name="Wen M."/>
            <person name="Mejri S."/>
            <person name="Dirks R."/>
            <person name="Jansen H."/>
            <person name="Henkel C."/>
            <person name="Chen W.J."/>
            <person name="Zahm M."/>
            <person name="Cabau C."/>
            <person name="Klopp C."/>
            <person name="Thompson A.W."/>
            <person name="Robinson-Rechavi M."/>
            <person name="Braasch I."/>
            <person name="Lecointre G."/>
            <person name="Bobe J."/>
            <person name="Postlethwait J.H."/>
            <person name="Berthelot C."/>
            <person name="Roest Crollius H."/>
            <person name="Guiguen Y."/>
        </authorList>
    </citation>
    <scope>NUCLEOTIDE SEQUENCE</scope>
    <source>
        <strain evidence="6">WJC10195</strain>
    </source>
</reference>
<comment type="caution">
    <text evidence="3">Lacks conserved residue(s) required for the propagation of feature annotation.</text>
</comment>
<name>A0A9Q1FCB5_SYNKA</name>
<evidence type="ECO:0000313" key="7">
    <source>
        <dbReference type="Proteomes" id="UP001152622"/>
    </source>
</evidence>
<comment type="similarity">
    <text evidence="1">Belongs to the CRISP family.</text>
</comment>
<dbReference type="PANTHER" id="PTHR10334">
    <property type="entry name" value="CYSTEINE-RICH SECRETORY PROTEIN-RELATED"/>
    <property type="match status" value="1"/>
</dbReference>
<dbReference type="OrthoDB" id="737510at2759"/>
<feature type="signal peptide" evidence="4">
    <location>
        <begin position="1"/>
        <end position="19"/>
    </location>
</feature>
<dbReference type="AlphaFoldDB" id="A0A9Q1FCB5"/>
<dbReference type="InterPro" id="IPR035940">
    <property type="entry name" value="CAP_sf"/>
</dbReference>
<dbReference type="InterPro" id="IPR042076">
    <property type="entry name" value="Crisp-like_dom"/>
</dbReference>
<dbReference type="SUPFAM" id="SSF55797">
    <property type="entry name" value="PR-1-like"/>
    <property type="match status" value="1"/>
</dbReference>
<dbReference type="InterPro" id="IPR002413">
    <property type="entry name" value="V5_allergen-like"/>
</dbReference>
<organism evidence="6 7">
    <name type="scientific">Synaphobranchus kaupii</name>
    <name type="common">Kaup's arrowtooth eel</name>
    <dbReference type="NCBI Taxonomy" id="118154"/>
    <lineage>
        <taxon>Eukaryota</taxon>
        <taxon>Metazoa</taxon>
        <taxon>Chordata</taxon>
        <taxon>Craniata</taxon>
        <taxon>Vertebrata</taxon>
        <taxon>Euteleostomi</taxon>
        <taxon>Actinopterygii</taxon>
        <taxon>Neopterygii</taxon>
        <taxon>Teleostei</taxon>
        <taxon>Anguilliformes</taxon>
        <taxon>Synaphobranchidae</taxon>
        <taxon>Synaphobranchus</taxon>
    </lineage>
</organism>
<dbReference type="Proteomes" id="UP001152622">
    <property type="component" value="Chromosome 6"/>
</dbReference>
<dbReference type="PROSITE" id="PS01009">
    <property type="entry name" value="CRISP_1"/>
    <property type="match status" value="1"/>
</dbReference>
<evidence type="ECO:0000256" key="2">
    <source>
        <dbReference type="ARBA" id="ARBA00023157"/>
    </source>
</evidence>
<protein>
    <recommendedName>
        <fullName evidence="5">ShKT domain-containing protein</fullName>
    </recommendedName>
</protein>
<dbReference type="EMBL" id="JAINUF010000006">
    <property type="protein sequence ID" value="KAJ8355604.1"/>
    <property type="molecule type" value="Genomic_DNA"/>
</dbReference>
<comment type="caution">
    <text evidence="6">The sequence shown here is derived from an EMBL/GenBank/DDBJ whole genome shotgun (WGS) entry which is preliminary data.</text>
</comment>
<evidence type="ECO:0000256" key="1">
    <source>
        <dbReference type="ARBA" id="ARBA00009923"/>
    </source>
</evidence>
<dbReference type="PROSITE" id="PS51670">
    <property type="entry name" value="SHKT"/>
    <property type="match status" value="1"/>
</dbReference>
<dbReference type="InterPro" id="IPR013871">
    <property type="entry name" value="Cysteine_rich_secretory"/>
</dbReference>
<evidence type="ECO:0000256" key="4">
    <source>
        <dbReference type="SAM" id="SignalP"/>
    </source>
</evidence>
<gene>
    <name evidence="6" type="ORF">SKAU_G00183980</name>
</gene>
<dbReference type="FunFam" id="1.10.10.740:FF:000001">
    <property type="entry name" value="Cysteine-rich secretory protein 2"/>
    <property type="match status" value="1"/>
</dbReference>
<dbReference type="Gene3D" id="1.10.10.740">
    <property type="entry name" value="Crisp domain"/>
    <property type="match status" value="1"/>
</dbReference>
<dbReference type="InterPro" id="IPR001283">
    <property type="entry name" value="CRISP-related"/>
</dbReference>
<dbReference type="PRINTS" id="PR00837">
    <property type="entry name" value="V5TPXLIKE"/>
</dbReference>
<sequence length="237" mass="25822">MSGCVFAVVLLVLLQGMLSSGQLVKISTSNLAVQQEIVDHHDAVRRGVQPTAKNMLEMSWNSEAAANAQSWADGCSMGHSPQARRTITSSGCGENIYLSSEPDSWISAVNSWESEVKNYKYGYGPVDGGVVGHYTQMVWYRSHDLGCGVAYCPNAPYQYFYVCQYCPPGNYQYAHPYAEGPSCGDCPNDCDDKLCTNPCTVVDKFGNCASLKSKWGCSNPMIGKWCPASCQCEGKIN</sequence>
<dbReference type="Pfam" id="PF00188">
    <property type="entry name" value="CAP"/>
    <property type="match status" value="1"/>
</dbReference>
<keyword evidence="7" id="KW-1185">Reference proteome</keyword>
<feature type="chain" id="PRO_5040497343" description="ShKT domain-containing protein" evidence="4">
    <location>
        <begin position="20"/>
        <end position="237"/>
    </location>
</feature>
<dbReference type="InterPro" id="IPR014044">
    <property type="entry name" value="CAP_dom"/>
</dbReference>
<evidence type="ECO:0000313" key="6">
    <source>
        <dbReference type="EMBL" id="KAJ8355604.1"/>
    </source>
</evidence>
<dbReference type="InterPro" id="IPR018244">
    <property type="entry name" value="Allrgn_V5/Tpx1_CS"/>
</dbReference>
<dbReference type="InterPro" id="IPR003582">
    <property type="entry name" value="ShKT_dom"/>
</dbReference>
<feature type="disulfide bond" evidence="3">
    <location>
        <begin position="217"/>
        <end position="230"/>
    </location>
</feature>
<accession>A0A9Q1FCB5</accession>
<feature type="disulfide bond" evidence="3">
    <location>
        <begin position="208"/>
        <end position="226"/>
    </location>
</feature>
<keyword evidence="2 3" id="KW-1015">Disulfide bond</keyword>
<dbReference type="FunFam" id="3.40.33.10:FF:000005">
    <property type="entry name" value="Cysteine-rich secretory protein 2"/>
    <property type="match status" value="1"/>
</dbReference>
<dbReference type="Gene3D" id="3.40.33.10">
    <property type="entry name" value="CAP"/>
    <property type="match status" value="1"/>
</dbReference>
<proteinExistence type="inferred from homology"/>
<dbReference type="SMART" id="SM00198">
    <property type="entry name" value="SCP"/>
    <property type="match status" value="1"/>
</dbReference>
<evidence type="ECO:0000256" key="3">
    <source>
        <dbReference type="PROSITE-ProRule" id="PRU01005"/>
    </source>
</evidence>
<evidence type="ECO:0000259" key="5">
    <source>
        <dbReference type="PROSITE" id="PS51670"/>
    </source>
</evidence>
<dbReference type="GO" id="GO:0005576">
    <property type="term" value="C:extracellular region"/>
    <property type="evidence" value="ECO:0007669"/>
    <property type="project" value="InterPro"/>
</dbReference>
<dbReference type="PROSITE" id="PS01010">
    <property type="entry name" value="CRISP_2"/>
    <property type="match status" value="1"/>
</dbReference>
<dbReference type="SUPFAM" id="SSF57546">
    <property type="entry name" value="Crisp domain-like"/>
    <property type="match status" value="1"/>
</dbReference>
<dbReference type="PRINTS" id="PR00838">
    <property type="entry name" value="V5ALLERGEN"/>
</dbReference>